<evidence type="ECO:0000313" key="2">
    <source>
        <dbReference type="Proteomes" id="UP000815846"/>
    </source>
</evidence>
<dbReference type="Proteomes" id="UP000815846">
    <property type="component" value="Unassembled WGS sequence"/>
</dbReference>
<gene>
    <name evidence="1" type="ORF">CWS31_000815</name>
</gene>
<keyword evidence="2" id="KW-1185">Reference proteome</keyword>
<dbReference type="EMBL" id="PJAI02000001">
    <property type="protein sequence ID" value="TYK67111.1"/>
    <property type="molecule type" value="Genomic_DNA"/>
</dbReference>
<comment type="caution">
    <text evidence="1">The sequence shown here is derived from an EMBL/GenBank/DDBJ whole genome shotgun (WGS) entry which is preliminary data.</text>
</comment>
<protein>
    <submittedName>
        <fullName evidence="1">DUF945 domain-containing protein</fullName>
    </submittedName>
</protein>
<organism evidence="1 2">
    <name type="scientific">Colwellia echini</name>
    <dbReference type="NCBI Taxonomy" id="1982103"/>
    <lineage>
        <taxon>Bacteria</taxon>
        <taxon>Pseudomonadati</taxon>
        <taxon>Pseudomonadota</taxon>
        <taxon>Gammaproteobacteria</taxon>
        <taxon>Alteromonadales</taxon>
        <taxon>Colwelliaceae</taxon>
        <taxon>Colwellia</taxon>
    </lineage>
</organism>
<dbReference type="InterPro" id="IPR010352">
    <property type="entry name" value="DUF945"/>
</dbReference>
<sequence>MKKIVIAVGVIVAGLLVAPKFIGSIVEEEREKSVMELNKHDDVILTTNQYTSSWFGADVSSELTFNLEDDGLGEVTVLLEEKLTFGPIIIADQGLQFGLGYSTMTFKLLSVDIDEDITQLLNEKIHLGALLGFNKNVTAFISTDEVSIEEDGSSIVSAPSSAQFTFIDNKEISGTFSWGGLELKEFGDHFVVGKVNMTTEQKVARGDYLQGTAILTGDANFKVSKMSMTSDNNTVFSLNDAELNSVVSLDSELLALDLKYHAKDITTSGQTFEQPNLEIVLDNIDINALQELNTAMENLPASNAVEYDIDQNNVDDVQTEELMAALADVAQQILAQKPRLKVTDLSVETAEGKVESQFTFTLNEDLVDTNNLNSMALIMALEADAKGQVPVGFLDSLGVTPMVDSFVEQGYFTKKDNMISFDAKYVQTQLTLNGKAFQM</sequence>
<dbReference type="Pfam" id="PF06097">
    <property type="entry name" value="DUF945"/>
    <property type="match status" value="1"/>
</dbReference>
<name>A0ABY3N0U3_9GAMM</name>
<evidence type="ECO:0000313" key="1">
    <source>
        <dbReference type="EMBL" id="TYK67111.1"/>
    </source>
</evidence>
<reference evidence="1 2" key="1">
    <citation type="submission" date="2019-08" db="EMBL/GenBank/DDBJ databases">
        <title>Microbe sample from Colwellia echini.</title>
        <authorList>
            <person name="Christiansen L."/>
            <person name="Pathiraja D."/>
            <person name="Schultz-Johansen M."/>
            <person name="Choi I.-G."/>
            <person name="Stougaard P."/>
        </authorList>
    </citation>
    <scope>NUCLEOTIDE SEQUENCE [LARGE SCALE GENOMIC DNA]</scope>
    <source>
        <strain evidence="1 2">A3</strain>
    </source>
</reference>
<dbReference type="RefSeq" id="WP_101343260.1">
    <property type="nucleotide sequence ID" value="NZ_PJAI02000001.1"/>
</dbReference>
<accession>A0ABY3N0U3</accession>
<proteinExistence type="predicted"/>